<dbReference type="Pfam" id="PF13489">
    <property type="entry name" value="Methyltransf_23"/>
    <property type="match status" value="1"/>
</dbReference>
<reference evidence="2 3" key="1">
    <citation type="journal article" date="2017" name="G3 (Bethesda)">
        <title>First Draft Genome Sequence of the Pathogenic Fungus Lomentospora prolificans (Formerly Scedosporium prolificans).</title>
        <authorList>
            <person name="Luo R."/>
            <person name="Zimin A."/>
            <person name="Workman R."/>
            <person name="Fan Y."/>
            <person name="Pertea G."/>
            <person name="Grossman N."/>
            <person name="Wear M.P."/>
            <person name="Jia B."/>
            <person name="Miller H."/>
            <person name="Casadevall A."/>
            <person name="Timp W."/>
            <person name="Zhang S.X."/>
            <person name="Salzberg S.L."/>
        </authorList>
    </citation>
    <scope>NUCLEOTIDE SEQUENCE [LARGE SCALE GENOMIC DNA]</scope>
    <source>
        <strain evidence="2 3">JHH-5317</strain>
    </source>
</reference>
<organism evidence="2 3">
    <name type="scientific">Lomentospora prolificans</name>
    <dbReference type="NCBI Taxonomy" id="41688"/>
    <lineage>
        <taxon>Eukaryota</taxon>
        <taxon>Fungi</taxon>
        <taxon>Dikarya</taxon>
        <taxon>Ascomycota</taxon>
        <taxon>Pezizomycotina</taxon>
        <taxon>Sordariomycetes</taxon>
        <taxon>Hypocreomycetidae</taxon>
        <taxon>Microascales</taxon>
        <taxon>Microascaceae</taxon>
        <taxon>Lomentospora</taxon>
    </lineage>
</organism>
<accession>A0A2N3NBM6</accession>
<dbReference type="InParanoid" id="A0A2N3NBM6"/>
<comment type="similarity">
    <text evidence="1">Belongs to the methyltransferase superfamily. LaeA methyltransferase family.</text>
</comment>
<evidence type="ECO:0000313" key="2">
    <source>
        <dbReference type="EMBL" id="PKS09839.1"/>
    </source>
</evidence>
<dbReference type="PANTHER" id="PTHR43591">
    <property type="entry name" value="METHYLTRANSFERASE"/>
    <property type="match status" value="1"/>
</dbReference>
<dbReference type="PANTHER" id="PTHR43591:SF110">
    <property type="entry name" value="RHODANESE DOMAIN-CONTAINING PROTEIN"/>
    <property type="match status" value="1"/>
</dbReference>
<comment type="caution">
    <text evidence="2">The sequence shown here is derived from an EMBL/GenBank/DDBJ whole genome shotgun (WGS) entry which is preliminary data.</text>
</comment>
<dbReference type="OrthoDB" id="417697at2759"/>
<dbReference type="AlphaFoldDB" id="A0A2N3NBM6"/>
<dbReference type="STRING" id="41688.A0A2N3NBM6"/>
<dbReference type="InterPro" id="IPR029063">
    <property type="entry name" value="SAM-dependent_MTases_sf"/>
</dbReference>
<dbReference type="EMBL" id="NLAX01000010">
    <property type="protein sequence ID" value="PKS09839.1"/>
    <property type="molecule type" value="Genomic_DNA"/>
</dbReference>
<sequence>MATPDTYLLGDGPAPNETARLDFQHSWFRKLTRNLLPKPISDYLSTVPSPKIADIGTGTGIWLVDLWSQLPPTSVLHGFDIDTAKFPSPDRLPANVKLQQANTLKPFAEERLGAYDLVHVRLLMYGLKKDEWEIVARNLLTLLKPGGWILWEETGYISWVSLPPSRALSEILDYDIRFAQQVGRDITHPARLLEHVENAGFVECVEKDHADYEVFASDAAKKVYVMVLVQAMKGIITRGGLPGLSTEEDIKRLQEAAEADLYSGKYLYGMQMRWVWGKKA</sequence>
<dbReference type="VEuPathDB" id="FungiDB:jhhlp_004462"/>
<evidence type="ECO:0000256" key="1">
    <source>
        <dbReference type="ARBA" id="ARBA00038158"/>
    </source>
</evidence>
<dbReference type="SUPFAM" id="SSF53335">
    <property type="entry name" value="S-adenosyl-L-methionine-dependent methyltransferases"/>
    <property type="match status" value="1"/>
</dbReference>
<evidence type="ECO:0008006" key="4">
    <source>
        <dbReference type="Google" id="ProtNLM"/>
    </source>
</evidence>
<name>A0A2N3NBM6_9PEZI</name>
<proteinExistence type="inferred from homology"/>
<evidence type="ECO:0000313" key="3">
    <source>
        <dbReference type="Proteomes" id="UP000233524"/>
    </source>
</evidence>
<protein>
    <recommendedName>
        <fullName evidence="4">Methyltransferase domain-containing protein</fullName>
    </recommendedName>
</protein>
<gene>
    <name evidence="2" type="ORF">jhhlp_004462</name>
</gene>
<dbReference type="Gene3D" id="3.40.50.150">
    <property type="entry name" value="Vaccinia Virus protein VP39"/>
    <property type="match status" value="1"/>
</dbReference>
<dbReference type="CDD" id="cd02440">
    <property type="entry name" value="AdoMet_MTases"/>
    <property type="match status" value="1"/>
</dbReference>
<dbReference type="Proteomes" id="UP000233524">
    <property type="component" value="Unassembled WGS sequence"/>
</dbReference>
<keyword evidence="3" id="KW-1185">Reference proteome</keyword>